<protein>
    <submittedName>
        <fullName evidence="7">Vitamin B12 import ATP-binding protein BtuD</fullName>
    </submittedName>
</protein>
<dbReference type="InterPro" id="IPR029439">
    <property type="entry name" value="Wzt_C"/>
</dbReference>
<dbReference type="PROSITE" id="PS00211">
    <property type="entry name" value="ABC_TRANSPORTER_1"/>
    <property type="match status" value="1"/>
</dbReference>
<dbReference type="SMART" id="SM00382">
    <property type="entry name" value="AAA"/>
    <property type="match status" value="1"/>
</dbReference>
<keyword evidence="8" id="KW-1185">Reference proteome</keyword>
<dbReference type="PANTHER" id="PTHR46743">
    <property type="entry name" value="TEICHOIC ACIDS EXPORT ATP-BINDING PROTEIN TAGH"/>
    <property type="match status" value="1"/>
</dbReference>
<dbReference type="InterPro" id="IPR017871">
    <property type="entry name" value="ABC_transporter-like_CS"/>
</dbReference>
<gene>
    <name evidence="7" type="primary">btuD_7</name>
    <name evidence="7" type="ORF">PAECIP111892_03185</name>
</gene>
<dbReference type="RefSeq" id="WP_236334788.1">
    <property type="nucleotide sequence ID" value="NZ_CAKMMG010000004.1"/>
</dbReference>
<dbReference type="CDD" id="cd10147">
    <property type="entry name" value="Wzt_C-like"/>
    <property type="match status" value="1"/>
</dbReference>
<evidence type="ECO:0000313" key="8">
    <source>
        <dbReference type="Proteomes" id="UP000838324"/>
    </source>
</evidence>
<dbReference type="PANTHER" id="PTHR46743:SF2">
    <property type="entry name" value="TEICHOIC ACIDS EXPORT ATP-BINDING PROTEIN TAGH"/>
    <property type="match status" value="1"/>
</dbReference>
<evidence type="ECO:0000256" key="3">
    <source>
        <dbReference type="ARBA" id="ARBA00022741"/>
    </source>
</evidence>
<dbReference type="Pfam" id="PF14524">
    <property type="entry name" value="Wzt_C"/>
    <property type="match status" value="1"/>
</dbReference>
<comment type="similarity">
    <text evidence="1">Belongs to the ABC transporter superfamily.</text>
</comment>
<keyword evidence="5" id="KW-1278">Translocase</keyword>
<evidence type="ECO:0000313" key="7">
    <source>
        <dbReference type="EMBL" id="CAH1209266.1"/>
    </source>
</evidence>
<dbReference type="PROSITE" id="PS50893">
    <property type="entry name" value="ABC_TRANSPORTER_2"/>
    <property type="match status" value="1"/>
</dbReference>
<comment type="caution">
    <text evidence="7">The sequence shown here is derived from an EMBL/GenBank/DDBJ whole genome shotgun (WGS) entry which is preliminary data.</text>
</comment>
<dbReference type="GO" id="GO:0005524">
    <property type="term" value="F:ATP binding"/>
    <property type="evidence" value="ECO:0007669"/>
    <property type="project" value="UniProtKB-KW"/>
</dbReference>
<organism evidence="7 8">
    <name type="scientific">Paenibacillus auburnensis</name>
    <dbReference type="NCBI Taxonomy" id="2905649"/>
    <lineage>
        <taxon>Bacteria</taxon>
        <taxon>Bacillati</taxon>
        <taxon>Bacillota</taxon>
        <taxon>Bacilli</taxon>
        <taxon>Bacillales</taxon>
        <taxon>Paenibacillaceae</taxon>
        <taxon>Paenibacillus</taxon>
    </lineage>
</organism>
<keyword evidence="4 7" id="KW-0067">ATP-binding</keyword>
<evidence type="ECO:0000256" key="5">
    <source>
        <dbReference type="ARBA" id="ARBA00022967"/>
    </source>
</evidence>
<dbReference type="InterPro" id="IPR015860">
    <property type="entry name" value="ABC_transpr_TagH-like"/>
</dbReference>
<dbReference type="Gene3D" id="3.40.50.300">
    <property type="entry name" value="P-loop containing nucleotide triphosphate hydrolases"/>
    <property type="match status" value="1"/>
</dbReference>
<keyword evidence="2" id="KW-0813">Transport</keyword>
<dbReference type="CDD" id="cd03220">
    <property type="entry name" value="ABC_KpsT_Wzt"/>
    <property type="match status" value="1"/>
</dbReference>
<evidence type="ECO:0000256" key="2">
    <source>
        <dbReference type="ARBA" id="ARBA00022448"/>
    </source>
</evidence>
<dbReference type="InterPro" id="IPR003439">
    <property type="entry name" value="ABC_transporter-like_ATP-bd"/>
</dbReference>
<reference evidence="7" key="1">
    <citation type="submission" date="2022-01" db="EMBL/GenBank/DDBJ databases">
        <authorList>
            <person name="Criscuolo A."/>
        </authorList>
    </citation>
    <scope>NUCLEOTIDE SEQUENCE</scope>
    <source>
        <strain evidence="7">CIP111892</strain>
    </source>
</reference>
<dbReference type="Proteomes" id="UP000838324">
    <property type="component" value="Unassembled WGS sequence"/>
</dbReference>
<dbReference type="SUPFAM" id="SSF52540">
    <property type="entry name" value="P-loop containing nucleoside triphosphate hydrolases"/>
    <property type="match status" value="1"/>
</dbReference>
<dbReference type="Gene3D" id="2.70.50.60">
    <property type="entry name" value="abc- transporter (atp binding component) like domain"/>
    <property type="match status" value="1"/>
</dbReference>
<dbReference type="InterPro" id="IPR050683">
    <property type="entry name" value="Bact_Polysacc_Export_ATP-bd"/>
</dbReference>
<dbReference type="InterPro" id="IPR027417">
    <property type="entry name" value="P-loop_NTPase"/>
</dbReference>
<dbReference type="EMBL" id="CAKMMG010000004">
    <property type="protein sequence ID" value="CAH1209266.1"/>
    <property type="molecule type" value="Genomic_DNA"/>
</dbReference>
<evidence type="ECO:0000259" key="6">
    <source>
        <dbReference type="PROSITE" id="PS50893"/>
    </source>
</evidence>
<dbReference type="InterPro" id="IPR003593">
    <property type="entry name" value="AAA+_ATPase"/>
</dbReference>
<evidence type="ECO:0000256" key="1">
    <source>
        <dbReference type="ARBA" id="ARBA00005417"/>
    </source>
</evidence>
<proteinExistence type="inferred from homology"/>
<feature type="domain" description="ABC transporter" evidence="6">
    <location>
        <begin position="11"/>
        <end position="246"/>
    </location>
</feature>
<dbReference type="Pfam" id="PF00005">
    <property type="entry name" value="ABC_tran"/>
    <property type="match status" value="1"/>
</dbReference>
<evidence type="ECO:0000256" key="4">
    <source>
        <dbReference type="ARBA" id="ARBA00022840"/>
    </source>
</evidence>
<keyword evidence="3" id="KW-0547">Nucleotide-binding</keyword>
<name>A0ABN8GKX7_9BACL</name>
<sequence length="427" mass="47647">MSNVIIINNLTKIYKLYKNPLDRLKESLSITGKNYHKDFFALNNVTLHVQKGEALGIIGKNGSGKSTLLKIMTGVLSPTSGEISVNGRISALLELGAGFNPDFSGLENVYLNGTMMGMSKEDVDEKIDDIIAFADIGDFIHQPVKTYSSGMFVRLAFAVAINVEPEILIVDEALSVGDIFFQAKCFKKFSEFKEQGKTIIFVTHDMSSVMKYCDRVIVMNEGVIVDEGSPGPMIDIYKKILVNQFTGMEKENKKIENIESEWKKGININPSFSDYGNNKAQIIDFGVFDHTGDLTNVIMKGKEFKLKIKVLFNEDIVDPIFAFSIKDIRGTEITGTNTMLESINTGLISKNDIYVVEFTQDISLQGGDYLISFGCTGYENNDFVVYNRLYDIFNIHVIANKNSVGFFDMDSEIKVIKNERIGISGQL</sequence>
<accession>A0ABN8GKX7</accession>